<dbReference type="Pfam" id="PF20149">
    <property type="entry name" value="DUF6532"/>
    <property type="match status" value="2"/>
</dbReference>
<keyword evidence="3" id="KW-1185">Reference proteome</keyword>
<proteinExistence type="predicted"/>
<organism evidence="2 3">
    <name type="scientific">Hohenbuehelia grisea</name>
    <dbReference type="NCBI Taxonomy" id="104357"/>
    <lineage>
        <taxon>Eukaryota</taxon>
        <taxon>Fungi</taxon>
        <taxon>Dikarya</taxon>
        <taxon>Basidiomycota</taxon>
        <taxon>Agaricomycotina</taxon>
        <taxon>Agaricomycetes</taxon>
        <taxon>Agaricomycetidae</taxon>
        <taxon>Agaricales</taxon>
        <taxon>Pleurotineae</taxon>
        <taxon>Pleurotaceae</taxon>
        <taxon>Hohenbuehelia</taxon>
    </lineage>
</organism>
<gene>
    <name evidence="2" type="ORF">HGRIS_001499</name>
</gene>
<dbReference type="EMBL" id="JASNQZ010000005">
    <property type="protein sequence ID" value="KAL0957719.1"/>
    <property type="molecule type" value="Genomic_DNA"/>
</dbReference>
<feature type="domain" description="DUF6532" evidence="1">
    <location>
        <begin position="85"/>
        <end position="160"/>
    </location>
</feature>
<name>A0ABR3JPH4_9AGAR</name>
<reference evidence="3" key="1">
    <citation type="submission" date="2024-06" db="EMBL/GenBank/DDBJ databases">
        <title>Multi-omics analyses provide insights into the biosynthesis of the anticancer antibiotic pleurotin in Hohenbuehelia grisea.</title>
        <authorList>
            <person name="Weaver J.A."/>
            <person name="Alberti F."/>
        </authorList>
    </citation>
    <scope>NUCLEOTIDE SEQUENCE [LARGE SCALE GENOMIC DNA]</scope>
    <source>
        <strain evidence="3">T-177</strain>
    </source>
</reference>
<dbReference type="Proteomes" id="UP001556367">
    <property type="component" value="Unassembled WGS sequence"/>
</dbReference>
<evidence type="ECO:0000259" key="1">
    <source>
        <dbReference type="Pfam" id="PF20149"/>
    </source>
</evidence>
<evidence type="ECO:0000313" key="2">
    <source>
        <dbReference type="EMBL" id="KAL0957719.1"/>
    </source>
</evidence>
<evidence type="ECO:0000313" key="3">
    <source>
        <dbReference type="Proteomes" id="UP001556367"/>
    </source>
</evidence>
<sequence>MADFLFTTAYPSDDNNWKALRSLLRRCSRRLKFHEYAERFEEDVKFGADIAQVILNRLTNERKIVKEVAGTHVAGHYGLRPGESPRSSLAQKHAKHFSSVFEEAPRNHELELPIPIVALAATAVHCALQEWKDGAFVKLPFYGNTYQDVYEHHVRVLEDILIERSKYHRLMSDIAGKIIAGAVPVDVGAMEE</sequence>
<comment type="caution">
    <text evidence="2">The sequence shown here is derived from an EMBL/GenBank/DDBJ whole genome shotgun (WGS) entry which is preliminary data.</text>
</comment>
<feature type="domain" description="DUF6532" evidence="1">
    <location>
        <begin position="4"/>
        <end position="84"/>
    </location>
</feature>
<protein>
    <recommendedName>
        <fullName evidence="1">DUF6532 domain-containing protein</fullName>
    </recommendedName>
</protein>
<dbReference type="InterPro" id="IPR045341">
    <property type="entry name" value="DUF6532"/>
</dbReference>
<accession>A0ABR3JPH4</accession>